<protein>
    <submittedName>
        <fullName evidence="1">Uncharacterized protein</fullName>
    </submittedName>
</protein>
<gene>
    <name evidence="1" type="ORF">NB700_001815</name>
</gene>
<proteinExistence type="predicted"/>
<keyword evidence="2" id="KW-1185">Reference proteome</keyword>
<organism evidence="1 2">
    <name type="scientific">Xanthomonas sacchari</name>
    <dbReference type="NCBI Taxonomy" id="56458"/>
    <lineage>
        <taxon>Bacteria</taxon>
        <taxon>Pseudomonadati</taxon>
        <taxon>Pseudomonadota</taxon>
        <taxon>Gammaproteobacteria</taxon>
        <taxon>Lysobacterales</taxon>
        <taxon>Lysobacteraceae</taxon>
        <taxon>Xanthomonas</taxon>
    </lineage>
</organism>
<accession>A0ABT3DWE5</accession>
<dbReference type="EMBL" id="JANFWR010000010">
    <property type="protein sequence ID" value="MCW0399259.1"/>
    <property type="molecule type" value="Genomic_DNA"/>
</dbReference>
<name>A0ABT3DWE5_9XANT</name>
<comment type="caution">
    <text evidence="1">The sequence shown here is derived from an EMBL/GenBank/DDBJ whole genome shotgun (WGS) entry which is preliminary data.</text>
</comment>
<dbReference type="Proteomes" id="UP001320843">
    <property type="component" value="Unassembled WGS sequence"/>
</dbReference>
<evidence type="ECO:0000313" key="2">
    <source>
        <dbReference type="Proteomes" id="UP001320843"/>
    </source>
</evidence>
<evidence type="ECO:0000313" key="1">
    <source>
        <dbReference type="EMBL" id="MCW0399259.1"/>
    </source>
</evidence>
<dbReference type="RefSeq" id="WP_267122667.1">
    <property type="nucleotide sequence ID" value="NZ_JANFWR010000010.1"/>
</dbReference>
<reference evidence="1 2" key="1">
    <citation type="submission" date="2022-06" db="EMBL/GenBank/DDBJ databases">
        <title>Dynamics of rice microbiomes reveals core vertical transmitted seed endophytes.</title>
        <authorList>
            <person name="Liao K."/>
            <person name="Zhang X."/>
        </authorList>
    </citation>
    <scope>NUCLEOTIDE SEQUENCE [LARGE SCALE GENOMIC DNA]</scope>
    <source>
        <strain evidence="1 2">YT10-10-1</strain>
    </source>
</reference>
<sequence>MLTPLLQNQFRPYSVRSHVAAGRGQFTATLCCHGVRVGKIHVTRKREERVDPKSNLTMVLEFDDAAARKNFEAVVDAWRDQLRRSSQSLVIDLVLQMVDAHLGDKRIHDLVRKGHVVYRLSDDPVNTYRVVRGPIGVDHVYQLRRDLAGDLAWIANEAIDIGKGLPKSAAAGRILH</sequence>